<dbReference type="Proteomes" id="UP000447873">
    <property type="component" value="Unassembled WGS sequence"/>
</dbReference>
<organism evidence="1 2">
    <name type="scientific">Venturia inaequalis</name>
    <name type="common">Apple scab fungus</name>
    <dbReference type="NCBI Taxonomy" id="5025"/>
    <lineage>
        <taxon>Eukaryota</taxon>
        <taxon>Fungi</taxon>
        <taxon>Dikarya</taxon>
        <taxon>Ascomycota</taxon>
        <taxon>Pezizomycotina</taxon>
        <taxon>Dothideomycetes</taxon>
        <taxon>Pleosporomycetidae</taxon>
        <taxon>Venturiales</taxon>
        <taxon>Venturiaceae</taxon>
        <taxon>Venturia</taxon>
    </lineage>
</organism>
<evidence type="ECO:0000313" key="1">
    <source>
        <dbReference type="EMBL" id="KAE9966674.1"/>
    </source>
</evidence>
<dbReference type="AlphaFoldDB" id="A0A8H3UAS2"/>
<protein>
    <submittedName>
        <fullName evidence="1">Uncharacterized protein</fullName>
    </submittedName>
</protein>
<proteinExistence type="predicted"/>
<accession>A0A8H3UAS2</accession>
<sequence>MSHHNHDMDEEMEEEGGQMSVAWLGMDLREQIKGKSSYPNARLVHSTVPREKLEIYVSEDDGVNLARYNAYLMVVAEGPDGQSTTMNVLEHTGNESAASCSSPAQALYRLFILTAIKVNINLLRDYPNP</sequence>
<comment type="caution">
    <text evidence="1">The sequence shown here is derived from an EMBL/GenBank/DDBJ whole genome shotgun (WGS) entry which is preliminary data.</text>
</comment>
<evidence type="ECO:0000313" key="2">
    <source>
        <dbReference type="Proteomes" id="UP000447873"/>
    </source>
</evidence>
<dbReference type="EMBL" id="WNWS01000501">
    <property type="protein sequence ID" value="KAE9966674.1"/>
    <property type="molecule type" value="Genomic_DNA"/>
</dbReference>
<gene>
    <name evidence="1" type="ORF">EG328_008775</name>
</gene>
<reference evidence="1 2" key="1">
    <citation type="submission" date="2018-12" db="EMBL/GenBank/DDBJ databases">
        <title>Venturia inaequalis Genome Resource.</title>
        <authorList>
            <person name="Lichtner F.J."/>
        </authorList>
    </citation>
    <scope>NUCLEOTIDE SEQUENCE [LARGE SCALE GENOMIC DNA]</scope>
    <source>
        <strain evidence="1 2">120213</strain>
    </source>
</reference>
<name>A0A8H3UAS2_VENIN</name>